<dbReference type="EMBL" id="MOMC01000014">
    <property type="protein sequence ID" value="ONH31869.1"/>
    <property type="molecule type" value="Genomic_DNA"/>
</dbReference>
<dbReference type="SUPFAM" id="SSF54909">
    <property type="entry name" value="Dimeric alpha+beta barrel"/>
    <property type="match status" value="1"/>
</dbReference>
<comment type="caution">
    <text evidence="3">The sequence shown here is derived from an EMBL/GenBank/DDBJ whole genome shotgun (WGS) entry which is preliminary data.</text>
</comment>
<dbReference type="Proteomes" id="UP000188929">
    <property type="component" value="Unassembled WGS sequence"/>
</dbReference>
<feature type="region of interest" description="Disordered" evidence="1">
    <location>
        <begin position="1"/>
        <end position="22"/>
    </location>
</feature>
<accession>A0A1V2IG48</accession>
<protein>
    <submittedName>
        <fullName evidence="3">Antibiotic biosynthesis monooxygenase</fullName>
    </submittedName>
</protein>
<sequence>MARSEYDTEMTEGPGTGPPAADLPFRVMLTMHVHPGREEEFEQTWLRIGDGVTGHPANLGQWLVRSADEPSTYYIVSDWVNERLFREFESTPGHLEHRKILHPLRARGSMATGALLAFLPGAASADPAAAPAGVLVETSAARPVRTSVGAG</sequence>
<evidence type="ECO:0000259" key="2">
    <source>
        <dbReference type="PROSITE" id="PS51725"/>
    </source>
</evidence>
<gene>
    <name evidence="3" type="ORF">BL253_06895</name>
</gene>
<dbReference type="AlphaFoldDB" id="A0A1V2IG48"/>
<proteinExistence type="predicted"/>
<evidence type="ECO:0000313" key="3">
    <source>
        <dbReference type="EMBL" id="ONH31869.1"/>
    </source>
</evidence>
<dbReference type="PROSITE" id="PS51725">
    <property type="entry name" value="ABM"/>
    <property type="match status" value="1"/>
</dbReference>
<dbReference type="Gene3D" id="3.30.70.100">
    <property type="match status" value="1"/>
</dbReference>
<dbReference type="GO" id="GO:0004497">
    <property type="term" value="F:monooxygenase activity"/>
    <property type="evidence" value="ECO:0007669"/>
    <property type="project" value="UniProtKB-KW"/>
</dbReference>
<evidence type="ECO:0000256" key="1">
    <source>
        <dbReference type="SAM" id="MobiDB-lite"/>
    </source>
</evidence>
<dbReference type="STRING" id="1834516.BL253_06895"/>
<keyword evidence="3" id="KW-0560">Oxidoreductase</keyword>
<keyword evidence="4" id="KW-1185">Reference proteome</keyword>
<feature type="domain" description="ABM" evidence="2">
    <location>
        <begin position="25"/>
        <end position="115"/>
    </location>
</feature>
<name>A0A1V2IG48_9ACTN</name>
<reference evidence="4" key="1">
    <citation type="submission" date="2016-10" db="EMBL/GenBank/DDBJ databases">
        <title>Frankia sp. NRRL B-16386 Genome sequencing.</title>
        <authorList>
            <person name="Ghodhbane-Gtari F."/>
            <person name="Swanson E."/>
            <person name="Gueddou A."/>
            <person name="Hezbri K."/>
            <person name="Ktari K."/>
            <person name="Nouioui I."/>
            <person name="Morris K."/>
            <person name="Simpson S."/>
            <person name="Abebe-Akele F."/>
            <person name="Thomas K."/>
            <person name="Gtari M."/>
            <person name="Tisa L.S."/>
        </authorList>
    </citation>
    <scope>NUCLEOTIDE SEQUENCE [LARGE SCALE GENOMIC DNA]</scope>
    <source>
        <strain evidence="4">NRRL B-16386</strain>
    </source>
</reference>
<dbReference type="InterPro" id="IPR011008">
    <property type="entry name" value="Dimeric_a/b-barrel"/>
</dbReference>
<organism evidence="3 4">
    <name type="scientific">Pseudofrankia asymbiotica</name>
    <dbReference type="NCBI Taxonomy" id="1834516"/>
    <lineage>
        <taxon>Bacteria</taxon>
        <taxon>Bacillati</taxon>
        <taxon>Actinomycetota</taxon>
        <taxon>Actinomycetes</taxon>
        <taxon>Frankiales</taxon>
        <taxon>Frankiaceae</taxon>
        <taxon>Pseudofrankia</taxon>
    </lineage>
</organism>
<dbReference type="OrthoDB" id="3536734at2"/>
<keyword evidence="3" id="KW-0503">Monooxygenase</keyword>
<dbReference type="InterPro" id="IPR007138">
    <property type="entry name" value="ABM_dom"/>
</dbReference>
<evidence type="ECO:0000313" key="4">
    <source>
        <dbReference type="Proteomes" id="UP000188929"/>
    </source>
</evidence>
<dbReference type="Pfam" id="PF03992">
    <property type="entry name" value="ABM"/>
    <property type="match status" value="1"/>
</dbReference>